<feature type="transmembrane region" description="Helical" evidence="2">
    <location>
        <begin position="175"/>
        <end position="197"/>
    </location>
</feature>
<dbReference type="InterPro" id="IPR023299">
    <property type="entry name" value="ATPase_P-typ_cyto_dom_N"/>
</dbReference>
<keyword evidence="2" id="KW-0812">Transmembrane</keyword>
<feature type="transmembrane region" description="Helical" evidence="2">
    <location>
        <begin position="135"/>
        <end position="154"/>
    </location>
</feature>
<dbReference type="VEuPathDB" id="FungiDB:NCU01680"/>
<feature type="region of interest" description="Disordered" evidence="1">
    <location>
        <begin position="272"/>
        <end position="299"/>
    </location>
</feature>
<keyword evidence="2" id="KW-1133">Transmembrane helix</keyword>
<dbReference type="AlphaFoldDB" id="O59908"/>
<feature type="transmembrane region" description="Helical" evidence="2">
    <location>
        <begin position="225"/>
        <end position="251"/>
    </location>
</feature>
<dbReference type="VEuPathDB" id="FungiDB:NCU01957"/>
<evidence type="ECO:0000256" key="2">
    <source>
        <dbReference type="SAM" id="Phobius"/>
    </source>
</evidence>
<sequence>MLTACLAASRKKGIDTIDKAFLKSLKYYPRAKSVLSKYKVLQFHPFDPVSKKVVAVVTRLSSSPSSTTPAPSPFSPSTRFSSSTPSTPSPRRSSPSSSLPGPTRTRLLSSLPVVSVLLVLPASVAKFLSSIPGMFLAYYSTLYFPVTLIPFSYTDKYSRMKITESVALEVDNHNFPTQTVIPAIIGWVVIGYMWFWYRSINIWVHWNGAIDTFTHYTENQQRTRIAAYCLIPLMFVGIWPLDLFGCIICYVSKAINNEQGLPRTLPIAETLNTTPTNPNVQHPDPPPPYNGVGAKCARP</sequence>
<dbReference type="GO" id="GO:0000166">
    <property type="term" value="F:nucleotide binding"/>
    <property type="evidence" value="ECO:0007669"/>
    <property type="project" value="InterPro"/>
</dbReference>
<protein>
    <submittedName>
        <fullName evidence="3">AR2</fullName>
    </submittedName>
</protein>
<organism evidence="3">
    <name type="scientific">Neurospora crassa</name>
    <dbReference type="NCBI Taxonomy" id="5141"/>
    <lineage>
        <taxon>Eukaryota</taxon>
        <taxon>Fungi</taxon>
        <taxon>Dikarya</taxon>
        <taxon>Ascomycota</taxon>
        <taxon>Pezizomycotina</taxon>
        <taxon>Sordariomycetes</taxon>
        <taxon>Sordariomycetidae</taxon>
        <taxon>Sordariales</taxon>
        <taxon>Sordariaceae</taxon>
        <taxon>Neurospora</taxon>
    </lineage>
</organism>
<feature type="region of interest" description="Disordered" evidence="1">
    <location>
        <begin position="62"/>
        <end position="102"/>
    </location>
</feature>
<dbReference type="Gene3D" id="3.40.1110.10">
    <property type="entry name" value="Calcium-transporting ATPase, cytoplasmic domain N"/>
    <property type="match status" value="1"/>
</dbReference>
<accession>O59908</accession>
<keyword evidence="2" id="KW-0472">Membrane</keyword>
<evidence type="ECO:0000313" key="3">
    <source>
        <dbReference type="EMBL" id="AAC78559.1"/>
    </source>
</evidence>
<reference evidence="3" key="1">
    <citation type="journal article" date="1998" name="Mol. Gen. Genet.">
        <title>The mating type locus of Neurospora crassa: identification of an adjacent gene and characterization of transcripts surrounding the idiomorphs.</title>
        <authorList>
            <person name="Randall T.A."/>
            <person name="Metzenberg R.L."/>
        </authorList>
    </citation>
    <scope>NUCLEOTIDE SEQUENCE</scope>
    <source>
        <strain evidence="3">OR23-IVA</strain>
    </source>
</reference>
<dbReference type="EMBL" id="AF037227">
    <property type="protein sequence ID" value="AAC78559.1"/>
    <property type="molecule type" value="Genomic_DNA"/>
</dbReference>
<evidence type="ECO:0000256" key="1">
    <source>
        <dbReference type="SAM" id="MobiDB-lite"/>
    </source>
</evidence>
<feature type="transmembrane region" description="Helical" evidence="2">
    <location>
        <begin position="107"/>
        <end position="129"/>
    </location>
</feature>
<name>O59908_NEUCS</name>
<proteinExistence type="predicted"/>